<dbReference type="PANTHER" id="PTHR43538">
    <property type="entry name" value="ALPHA-IPM SYNTHASE/HOMOCITRATE SYNTHASE"/>
    <property type="match status" value="1"/>
</dbReference>
<gene>
    <name evidence="4" type="ORF">NY014_01980</name>
</gene>
<dbReference type="SUPFAM" id="SSF51569">
    <property type="entry name" value="Aldolase"/>
    <property type="match status" value="1"/>
</dbReference>
<dbReference type="RefSeq" id="WP_259412853.1">
    <property type="nucleotide sequence ID" value="NZ_JANWGH010000001.1"/>
</dbReference>
<dbReference type="Gene3D" id="3.20.20.70">
    <property type="entry name" value="Aldolase class I"/>
    <property type="match status" value="1"/>
</dbReference>
<evidence type="ECO:0000256" key="2">
    <source>
        <dbReference type="ARBA" id="ARBA00048263"/>
    </source>
</evidence>
<feature type="domain" description="Pyruvate carboxyltransferase" evidence="3">
    <location>
        <begin position="2"/>
        <end position="252"/>
    </location>
</feature>
<dbReference type="PROSITE" id="PS50991">
    <property type="entry name" value="PYR_CT"/>
    <property type="match status" value="1"/>
</dbReference>
<organism evidence="4 5">
    <name type="scientific">Algoriphagus limi</name>
    <dbReference type="NCBI Taxonomy" id="2975273"/>
    <lineage>
        <taxon>Bacteria</taxon>
        <taxon>Pseudomonadati</taxon>
        <taxon>Bacteroidota</taxon>
        <taxon>Cytophagia</taxon>
        <taxon>Cytophagales</taxon>
        <taxon>Cyclobacteriaceae</taxon>
        <taxon>Algoriphagus</taxon>
    </lineage>
</organism>
<dbReference type="EMBL" id="JANWGH010000001">
    <property type="protein sequence ID" value="MCS5489178.1"/>
    <property type="molecule type" value="Genomic_DNA"/>
</dbReference>
<dbReference type="InterPro" id="IPR013785">
    <property type="entry name" value="Aldolase_TIM"/>
</dbReference>
<dbReference type="InterPro" id="IPR005675">
    <property type="entry name" value="Citramal_synthase"/>
</dbReference>
<keyword evidence="5" id="KW-1185">Reference proteome</keyword>
<dbReference type="Proteomes" id="UP001206788">
    <property type="component" value="Unassembled WGS sequence"/>
</dbReference>
<protein>
    <submittedName>
        <fullName evidence="4">Aldolase catalytic domain-containing protein</fullName>
    </submittedName>
</protein>
<dbReference type="InterPro" id="IPR000891">
    <property type="entry name" value="PYR_CT"/>
</dbReference>
<comment type="caution">
    <text evidence="4">The sequence shown here is derived from an EMBL/GenBank/DDBJ whole genome shotgun (WGS) entry which is preliminary data.</text>
</comment>
<dbReference type="CDD" id="cd07944">
    <property type="entry name" value="DRE_TIM_HOA_like"/>
    <property type="match status" value="1"/>
</dbReference>
<evidence type="ECO:0000313" key="4">
    <source>
        <dbReference type="EMBL" id="MCS5489178.1"/>
    </source>
</evidence>
<name>A0ABT2G1N0_9BACT</name>
<evidence type="ECO:0000313" key="5">
    <source>
        <dbReference type="Proteomes" id="UP001206788"/>
    </source>
</evidence>
<comment type="catalytic activity">
    <reaction evidence="2">
        <text>pyruvate + acetyl-CoA + H2O = (3R)-citramalate + CoA + H(+)</text>
        <dbReference type="Rhea" id="RHEA:19045"/>
        <dbReference type="ChEBI" id="CHEBI:15361"/>
        <dbReference type="ChEBI" id="CHEBI:15377"/>
        <dbReference type="ChEBI" id="CHEBI:15378"/>
        <dbReference type="ChEBI" id="CHEBI:30934"/>
        <dbReference type="ChEBI" id="CHEBI:57287"/>
        <dbReference type="ChEBI" id="CHEBI:57288"/>
        <dbReference type="EC" id="2.3.3.21"/>
    </reaction>
</comment>
<evidence type="ECO:0000256" key="1">
    <source>
        <dbReference type="ARBA" id="ARBA00029440"/>
    </source>
</evidence>
<comment type="pathway">
    <text evidence="1">Amino-acid biosynthesis.</text>
</comment>
<evidence type="ECO:0000259" key="3">
    <source>
        <dbReference type="PROSITE" id="PS50991"/>
    </source>
</evidence>
<reference evidence="4 5" key="1">
    <citation type="submission" date="2022-08" db="EMBL/GenBank/DDBJ databases">
        <title>Algoriphagus sp. CAU 1643 isolated from mud.</title>
        <authorList>
            <person name="Kim W."/>
        </authorList>
    </citation>
    <scope>NUCLEOTIDE SEQUENCE [LARGE SCALE GENOMIC DNA]</scope>
    <source>
        <strain evidence="4 5">CAU 1643</strain>
    </source>
</reference>
<proteinExistence type="predicted"/>
<accession>A0ABT2G1N0</accession>
<dbReference type="Pfam" id="PF00682">
    <property type="entry name" value="HMGL-like"/>
    <property type="match status" value="1"/>
</dbReference>
<dbReference type="PANTHER" id="PTHR43538:SF1">
    <property type="entry name" value="(R)-CITRAMALATE SYNTHASE"/>
    <property type="match status" value="1"/>
</dbReference>
<sequence length="511" mass="57043">MIKLLDCTLRDGGYYTNWDFDKTLVDQYVAAMEALPVSYLELGYRSLPQKGYYGEYFYSPVDRLKALKEMAPNTGFALMIDEKNADPQVIPQLFKPLQGICEMVRMAVAPNKIADAIVLAQILKDLGFLVAVNIMYISKIKLEARFFDQVNQGEGFVDFLYLVDSYGGIMPKEVGEKIRMAKENTPFTIGFHGHNNMELALANSYTAMQNGAGMIDATVTGMGRGAGNLKTELILTYLQAQLDWRVDFSQLSHILPFFEEMQRNYGWGTNLPYMISGAYSLPQKDVMDWMGKRRYTINGIVQAMTQSQQKPSQAYPNSSTFNIPKPSGVLIVGGGQSVATHLPQIRRVLAANPDWLVIHCSTRNMAYFTQLANPQVVCLTGQEGKKMQKRLNEVAELNLLACVLPPSPRKMGAFVPPALENKIMELEGYSFEHSYPDGPLALALQMAWNSGSNYVGLIGMDGYQQTLHTDFELRTESQVVLDAFGKSYVGKWEALTPTGYQMPQGSIYTLA</sequence>